<evidence type="ECO:0000313" key="3">
    <source>
        <dbReference type="Proteomes" id="UP001196068"/>
    </source>
</evidence>
<dbReference type="Proteomes" id="UP001196068">
    <property type="component" value="Unassembled WGS sequence"/>
</dbReference>
<dbReference type="AlphaFoldDB" id="A0AAF1JY64"/>
<organism evidence="2 3">
    <name type="scientific">Plastoroseomonas arctica</name>
    <dbReference type="NCBI Taxonomy" id="1509237"/>
    <lineage>
        <taxon>Bacteria</taxon>
        <taxon>Pseudomonadati</taxon>
        <taxon>Pseudomonadota</taxon>
        <taxon>Alphaproteobacteria</taxon>
        <taxon>Acetobacterales</taxon>
        <taxon>Acetobacteraceae</taxon>
        <taxon>Plastoroseomonas</taxon>
    </lineage>
</organism>
<keyword evidence="1" id="KW-1133">Transmembrane helix</keyword>
<evidence type="ECO:0000256" key="1">
    <source>
        <dbReference type="SAM" id="Phobius"/>
    </source>
</evidence>
<dbReference type="RefSeq" id="WP_211875463.1">
    <property type="nucleotide sequence ID" value="NZ_JAAEDH010000020.1"/>
</dbReference>
<protein>
    <submittedName>
        <fullName evidence="2">Uncharacterized protein</fullName>
    </submittedName>
</protein>
<reference evidence="2" key="1">
    <citation type="submission" date="2020-01" db="EMBL/GenBank/DDBJ databases">
        <authorList>
            <person name="Rat A."/>
        </authorList>
    </citation>
    <scope>NUCLEOTIDE SEQUENCE</scope>
    <source>
        <strain evidence="2">LMG 28251</strain>
    </source>
</reference>
<feature type="transmembrane region" description="Helical" evidence="1">
    <location>
        <begin position="30"/>
        <end position="54"/>
    </location>
</feature>
<feature type="transmembrane region" description="Helical" evidence="1">
    <location>
        <begin position="66"/>
        <end position="83"/>
    </location>
</feature>
<name>A0AAF1JY64_9PROT</name>
<evidence type="ECO:0000313" key="2">
    <source>
        <dbReference type="EMBL" id="MBR0656596.1"/>
    </source>
</evidence>
<comment type="caution">
    <text evidence="2">The sequence shown here is derived from an EMBL/GenBank/DDBJ whole genome shotgun (WGS) entry which is preliminary data.</text>
</comment>
<accession>A0AAF1JY64</accession>
<keyword evidence="3" id="KW-1185">Reference proteome</keyword>
<reference evidence="2" key="2">
    <citation type="journal article" date="2021" name="Syst. Appl. Microbiol.">
        <title>Roseomonas hellenica sp. nov., isolated from roots of wild-growing Alkanna tinctoria.</title>
        <authorList>
            <person name="Rat A."/>
            <person name="Naranjo H.D."/>
            <person name="Lebbe L."/>
            <person name="Cnockaert M."/>
            <person name="Krigas N."/>
            <person name="Grigoriadou K."/>
            <person name="Maloupa E."/>
            <person name="Willems A."/>
        </authorList>
    </citation>
    <scope>NUCLEOTIDE SEQUENCE</scope>
    <source>
        <strain evidence="2">LMG 28251</strain>
    </source>
</reference>
<gene>
    <name evidence="2" type="ORF">GXW79_16055</name>
</gene>
<dbReference type="EMBL" id="JAAEDH010000020">
    <property type="protein sequence ID" value="MBR0656596.1"/>
    <property type="molecule type" value="Genomic_DNA"/>
</dbReference>
<proteinExistence type="predicted"/>
<keyword evidence="1" id="KW-0812">Transmembrane</keyword>
<sequence length="135" mass="14230">MATVAENMHGVGGVGAYIAKHWRGGFSLGFAYWINGVLVALVSVAVLYGIGTLIDANADSLSLNQMRAAVIGFTALMLVSPIWQFVGIWRSASAHVSRGGKQAWAIAAKLAVAAAVLRNLSELITFGREIAPLFT</sequence>
<keyword evidence="1" id="KW-0472">Membrane</keyword>